<keyword evidence="5" id="KW-0325">Glycoprotein</keyword>
<evidence type="ECO:0000256" key="6">
    <source>
        <dbReference type="SAM" id="SignalP"/>
    </source>
</evidence>
<dbReference type="SUPFAM" id="SSF53474">
    <property type="entry name" value="alpha/beta-Hydrolases"/>
    <property type="match status" value="1"/>
</dbReference>
<dbReference type="PANTHER" id="PTHR11802">
    <property type="entry name" value="SERINE PROTEASE FAMILY S10 SERINE CARBOXYPEPTIDASE"/>
    <property type="match status" value="1"/>
</dbReference>
<dbReference type="GO" id="GO:0004185">
    <property type="term" value="F:serine-type carboxypeptidase activity"/>
    <property type="evidence" value="ECO:0007669"/>
    <property type="project" value="InterPro"/>
</dbReference>
<keyword evidence="2" id="KW-0121">Carboxypeptidase</keyword>
<dbReference type="PANTHER" id="PTHR11802:SF453">
    <property type="entry name" value="S1, PUTATIVE-RELATED"/>
    <property type="match status" value="1"/>
</dbReference>
<evidence type="ECO:0000313" key="8">
    <source>
        <dbReference type="Proteomes" id="UP000800040"/>
    </source>
</evidence>
<dbReference type="EMBL" id="ML975298">
    <property type="protein sequence ID" value="KAF1834668.1"/>
    <property type="molecule type" value="Genomic_DNA"/>
</dbReference>
<proteinExistence type="inferred from homology"/>
<feature type="chain" id="PRO_5025454080" evidence="6">
    <location>
        <begin position="23"/>
        <end position="517"/>
    </location>
</feature>
<evidence type="ECO:0000256" key="1">
    <source>
        <dbReference type="ARBA" id="ARBA00009431"/>
    </source>
</evidence>
<protein>
    <submittedName>
        <fullName evidence="7">Alpha/beta-hydrolase</fullName>
    </submittedName>
</protein>
<feature type="signal peptide" evidence="6">
    <location>
        <begin position="1"/>
        <end position="22"/>
    </location>
</feature>
<evidence type="ECO:0000256" key="3">
    <source>
        <dbReference type="ARBA" id="ARBA00022670"/>
    </source>
</evidence>
<dbReference type="Pfam" id="PF00450">
    <property type="entry name" value="Peptidase_S10"/>
    <property type="match status" value="2"/>
</dbReference>
<dbReference type="AlphaFoldDB" id="A0A6A5KBE2"/>
<keyword evidence="3" id="KW-0645">Protease</keyword>
<dbReference type="Gene3D" id="1.10.287.410">
    <property type="match status" value="1"/>
</dbReference>
<reference evidence="7" key="1">
    <citation type="submission" date="2020-01" db="EMBL/GenBank/DDBJ databases">
        <authorList>
            <consortium name="DOE Joint Genome Institute"/>
            <person name="Haridas S."/>
            <person name="Albert R."/>
            <person name="Binder M."/>
            <person name="Bloem J."/>
            <person name="Labutti K."/>
            <person name="Salamov A."/>
            <person name="Andreopoulos B."/>
            <person name="Baker S.E."/>
            <person name="Barry K."/>
            <person name="Bills G."/>
            <person name="Bluhm B.H."/>
            <person name="Cannon C."/>
            <person name="Castanera R."/>
            <person name="Culley D.E."/>
            <person name="Daum C."/>
            <person name="Ezra D."/>
            <person name="Gonzalez J.B."/>
            <person name="Henrissat B."/>
            <person name="Kuo A."/>
            <person name="Liang C."/>
            <person name="Lipzen A."/>
            <person name="Lutzoni F."/>
            <person name="Magnuson J."/>
            <person name="Mondo S."/>
            <person name="Nolan M."/>
            <person name="Ohm R."/>
            <person name="Pangilinan J."/>
            <person name="Park H.-J."/>
            <person name="Ramirez L."/>
            <person name="Alfaro M."/>
            <person name="Sun H."/>
            <person name="Tritt A."/>
            <person name="Yoshinaga Y."/>
            <person name="Zwiers L.-H."/>
            <person name="Turgeon B.G."/>
            <person name="Goodwin S.B."/>
            <person name="Spatafora J.W."/>
            <person name="Crous P.W."/>
            <person name="Grigoriev I.V."/>
        </authorList>
    </citation>
    <scope>NUCLEOTIDE SEQUENCE</scope>
    <source>
        <strain evidence="7">P77</strain>
    </source>
</reference>
<accession>A0A6A5KBE2</accession>
<keyword evidence="4 7" id="KW-0378">Hydrolase</keyword>
<dbReference type="GO" id="GO:0006508">
    <property type="term" value="P:proteolysis"/>
    <property type="evidence" value="ECO:0007669"/>
    <property type="project" value="UniProtKB-KW"/>
</dbReference>
<evidence type="ECO:0000256" key="5">
    <source>
        <dbReference type="ARBA" id="ARBA00023180"/>
    </source>
</evidence>
<organism evidence="7 8">
    <name type="scientific">Decorospora gaudefroyi</name>
    <dbReference type="NCBI Taxonomy" id="184978"/>
    <lineage>
        <taxon>Eukaryota</taxon>
        <taxon>Fungi</taxon>
        <taxon>Dikarya</taxon>
        <taxon>Ascomycota</taxon>
        <taxon>Pezizomycotina</taxon>
        <taxon>Dothideomycetes</taxon>
        <taxon>Pleosporomycetidae</taxon>
        <taxon>Pleosporales</taxon>
        <taxon>Pleosporineae</taxon>
        <taxon>Pleosporaceae</taxon>
        <taxon>Decorospora</taxon>
    </lineage>
</organism>
<dbReference type="GO" id="GO:0000324">
    <property type="term" value="C:fungal-type vacuole"/>
    <property type="evidence" value="ECO:0007669"/>
    <property type="project" value="TreeGrafter"/>
</dbReference>
<dbReference type="InterPro" id="IPR029058">
    <property type="entry name" value="AB_hydrolase_fold"/>
</dbReference>
<sequence length="517" mass="58410">MHCLSYLLAAAVLCNGLSSVTAKPDETSLIERDGSLYNVFEHGATGVKIEYVNNSAICETTLGVKHISGYLSVGEQQDLFFWFFEARNSPATAPLAAWFNGGPGASSMIGLFGENGPCRIQVHDDRIPRATTANNTFSWNNNVNMLYIDQPFGAGFSRGDPLVNSTDSAAPYQRDKISKPISLIALGINNGWHDAVLQYRAYIEFAYNNPYKPFIDDVGYKSMYDAFNNDCFPVLDNCGFTESYNFTESNQPCKFAHYICQRVFWDPLVERLKDIGRDIYDIRQPYQADPFADIRDYLDQGDIRMAIGAKEWEAESKDIEDEFKTTGDFVRSYLKWLSEIVSSGVNTIIWVGDADFSCNWNGVYDVSNHILYPGSAKFSTQLLEPYLVNGKEAASFKTVYNLSFMKVFNAGHFVPHDQPELALQVFEQMMLNGTVGHARVRLRKYLSNTNHLIDLNVFNVILVQDKDDEWLAFLPRRRYRLDVVTDLKMVIKGDLVLSRSAALYGLRNTLEKLAARC</sequence>
<keyword evidence="6" id="KW-0732">Signal</keyword>
<evidence type="ECO:0000256" key="2">
    <source>
        <dbReference type="ARBA" id="ARBA00022645"/>
    </source>
</evidence>
<gene>
    <name evidence="7" type="ORF">BDW02DRAFT_630182</name>
</gene>
<name>A0A6A5KBE2_9PLEO</name>
<dbReference type="InterPro" id="IPR001563">
    <property type="entry name" value="Peptidase_S10"/>
</dbReference>
<dbReference type="PRINTS" id="PR00724">
    <property type="entry name" value="CRBOXYPTASEC"/>
</dbReference>
<dbReference type="Proteomes" id="UP000800040">
    <property type="component" value="Unassembled WGS sequence"/>
</dbReference>
<keyword evidence="8" id="KW-1185">Reference proteome</keyword>
<dbReference type="OrthoDB" id="443318at2759"/>
<evidence type="ECO:0000313" key="7">
    <source>
        <dbReference type="EMBL" id="KAF1834668.1"/>
    </source>
</evidence>
<comment type="similarity">
    <text evidence="1">Belongs to the peptidase S10 family.</text>
</comment>
<dbReference type="Gene3D" id="3.40.50.1820">
    <property type="entry name" value="alpha/beta hydrolase"/>
    <property type="match status" value="2"/>
</dbReference>
<evidence type="ECO:0000256" key="4">
    <source>
        <dbReference type="ARBA" id="ARBA00022801"/>
    </source>
</evidence>